<feature type="compositionally biased region" description="Basic residues" evidence="1">
    <location>
        <begin position="200"/>
        <end position="212"/>
    </location>
</feature>
<feature type="compositionally biased region" description="Basic and acidic residues" evidence="1">
    <location>
        <begin position="62"/>
        <end position="108"/>
    </location>
</feature>
<dbReference type="EMBL" id="JRES01000708">
    <property type="protein sequence ID" value="KNC29053.1"/>
    <property type="molecule type" value="Genomic_DNA"/>
</dbReference>
<gene>
    <name evidence="2" type="ORF">FF38_04457</name>
</gene>
<evidence type="ECO:0000313" key="3">
    <source>
        <dbReference type="Proteomes" id="UP000037069"/>
    </source>
</evidence>
<protein>
    <submittedName>
        <fullName evidence="2">Uncharacterized protein</fullName>
    </submittedName>
</protein>
<feature type="compositionally biased region" description="Basic and acidic residues" evidence="1">
    <location>
        <begin position="118"/>
        <end position="132"/>
    </location>
</feature>
<keyword evidence="3" id="KW-1185">Reference proteome</keyword>
<feature type="compositionally biased region" description="Basic and acidic residues" evidence="1">
    <location>
        <begin position="188"/>
        <end position="199"/>
    </location>
</feature>
<name>A0A0L0C9E2_LUCCU</name>
<accession>A0A0L0C9E2</accession>
<proteinExistence type="predicted"/>
<sequence length="231" mass="25662">MEGRASDDIYGATGERRTATSSFEDASGRAVIRHAGGSVALGPGGSLDPRAPGVRAGVPGILDRRHEPGDEGPDAEREQRPRAFGDVLRRTDLERRMRDAFDGPQREALRHRRHHRREVLDRGRDARVRRVPDPGARPRRAPRGGVAAVDRQRRHGHARRGTLGRRRHRPGARDGTRGGGEAARSRRAREGHPRPDHPHRAPARRARHRARLGGRAAAAGARRLRLAVRRR</sequence>
<organism evidence="2 3">
    <name type="scientific">Lucilia cuprina</name>
    <name type="common">Green bottle fly</name>
    <name type="synonym">Australian sheep blowfly</name>
    <dbReference type="NCBI Taxonomy" id="7375"/>
    <lineage>
        <taxon>Eukaryota</taxon>
        <taxon>Metazoa</taxon>
        <taxon>Ecdysozoa</taxon>
        <taxon>Arthropoda</taxon>
        <taxon>Hexapoda</taxon>
        <taxon>Insecta</taxon>
        <taxon>Pterygota</taxon>
        <taxon>Neoptera</taxon>
        <taxon>Endopterygota</taxon>
        <taxon>Diptera</taxon>
        <taxon>Brachycera</taxon>
        <taxon>Muscomorpha</taxon>
        <taxon>Oestroidea</taxon>
        <taxon>Calliphoridae</taxon>
        <taxon>Luciliinae</taxon>
        <taxon>Lucilia</taxon>
    </lineage>
</organism>
<feature type="region of interest" description="Disordered" evidence="1">
    <location>
        <begin position="1"/>
        <end position="231"/>
    </location>
</feature>
<dbReference type="Proteomes" id="UP000037069">
    <property type="component" value="Unassembled WGS sequence"/>
</dbReference>
<dbReference type="AlphaFoldDB" id="A0A0L0C9E2"/>
<feature type="compositionally biased region" description="Basic residues" evidence="1">
    <location>
        <begin position="222"/>
        <end position="231"/>
    </location>
</feature>
<dbReference type="OMA" id="HEPGDEG"/>
<feature type="compositionally biased region" description="Basic residues" evidence="1">
    <location>
        <begin position="152"/>
        <end position="170"/>
    </location>
</feature>
<evidence type="ECO:0000313" key="2">
    <source>
        <dbReference type="EMBL" id="KNC29053.1"/>
    </source>
</evidence>
<reference evidence="2 3" key="1">
    <citation type="journal article" date="2015" name="Nat. Commun.">
        <title>Lucilia cuprina genome unlocks parasitic fly biology to underpin future interventions.</title>
        <authorList>
            <person name="Anstead C.A."/>
            <person name="Korhonen P.K."/>
            <person name="Young N.D."/>
            <person name="Hall R.S."/>
            <person name="Jex A.R."/>
            <person name="Murali S.C."/>
            <person name="Hughes D.S."/>
            <person name="Lee S.F."/>
            <person name="Perry T."/>
            <person name="Stroehlein A.J."/>
            <person name="Ansell B.R."/>
            <person name="Breugelmans B."/>
            <person name="Hofmann A."/>
            <person name="Qu J."/>
            <person name="Dugan S."/>
            <person name="Lee S.L."/>
            <person name="Chao H."/>
            <person name="Dinh H."/>
            <person name="Han Y."/>
            <person name="Doddapaneni H.V."/>
            <person name="Worley K.C."/>
            <person name="Muzny D.M."/>
            <person name="Ioannidis P."/>
            <person name="Waterhouse R.M."/>
            <person name="Zdobnov E.M."/>
            <person name="James P.J."/>
            <person name="Bagnall N.H."/>
            <person name="Kotze A.C."/>
            <person name="Gibbs R.A."/>
            <person name="Richards S."/>
            <person name="Batterham P."/>
            <person name="Gasser R.B."/>
        </authorList>
    </citation>
    <scope>NUCLEOTIDE SEQUENCE [LARGE SCALE GENOMIC DNA]</scope>
    <source>
        <strain evidence="2 3">LS</strain>
        <tissue evidence="2">Full body</tissue>
    </source>
</reference>
<evidence type="ECO:0000256" key="1">
    <source>
        <dbReference type="SAM" id="MobiDB-lite"/>
    </source>
</evidence>
<comment type="caution">
    <text evidence="2">The sequence shown here is derived from an EMBL/GenBank/DDBJ whole genome shotgun (WGS) entry which is preliminary data.</text>
</comment>